<evidence type="ECO:0000256" key="1">
    <source>
        <dbReference type="SAM" id="MobiDB-lite"/>
    </source>
</evidence>
<dbReference type="OMA" id="YDITHRD"/>
<dbReference type="OrthoDB" id="2749652at2759"/>
<feature type="compositionally biased region" description="Basic and acidic residues" evidence="1">
    <location>
        <begin position="280"/>
        <end position="296"/>
    </location>
</feature>
<organism evidence="2 3">
    <name type="scientific">Dichomitus squalens (strain LYAD-421)</name>
    <name type="common">Western red white-rot fungus</name>
    <dbReference type="NCBI Taxonomy" id="732165"/>
    <lineage>
        <taxon>Eukaryota</taxon>
        <taxon>Fungi</taxon>
        <taxon>Dikarya</taxon>
        <taxon>Basidiomycota</taxon>
        <taxon>Agaricomycotina</taxon>
        <taxon>Agaricomycetes</taxon>
        <taxon>Polyporales</taxon>
        <taxon>Polyporaceae</taxon>
        <taxon>Dichomitus</taxon>
    </lineage>
</organism>
<accession>R7SN91</accession>
<evidence type="ECO:0000313" key="3">
    <source>
        <dbReference type="Proteomes" id="UP000053319"/>
    </source>
</evidence>
<dbReference type="AlphaFoldDB" id="R7SN91"/>
<proteinExistence type="predicted"/>
<evidence type="ECO:0008006" key="4">
    <source>
        <dbReference type="Google" id="ProtNLM"/>
    </source>
</evidence>
<dbReference type="Proteomes" id="UP000053319">
    <property type="component" value="Unassembled WGS sequence"/>
</dbReference>
<feature type="compositionally biased region" description="Polar residues" evidence="1">
    <location>
        <begin position="297"/>
        <end position="308"/>
    </location>
</feature>
<dbReference type="EMBL" id="JH719470">
    <property type="protein sequence ID" value="EJF56467.1"/>
    <property type="molecule type" value="Genomic_DNA"/>
</dbReference>
<dbReference type="RefSeq" id="XP_007370773.1">
    <property type="nucleotide sequence ID" value="XM_007370711.1"/>
</dbReference>
<dbReference type="KEGG" id="dsq:DICSQDRAFT_183807"/>
<reference evidence="2 3" key="1">
    <citation type="journal article" date="2012" name="Science">
        <title>The Paleozoic origin of enzymatic lignin decomposition reconstructed from 31 fungal genomes.</title>
        <authorList>
            <person name="Floudas D."/>
            <person name="Binder M."/>
            <person name="Riley R."/>
            <person name="Barry K."/>
            <person name="Blanchette R.A."/>
            <person name="Henrissat B."/>
            <person name="Martinez A.T."/>
            <person name="Otillar R."/>
            <person name="Spatafora J.W."/>
            <person name="Yadav J.S."/>
            <person name="Aerts A."/>
            <person name="Benoit I."/>
            <person name="Boyd A."/>
            <person name="Carlson A."/>
            <person name="Copeland A."/>
            <person name="Coutinho P.M."/>
            <person name="de Vries R.P."/>
            <person name="Ferreira P."/>
            <person name="Findley K."/>
            <person name="Foster B."/>
            <person name="Gaskell J."/>
            <person name="Glotzer D."/>
            <person name="Gorecki P."/>
            <person name="Heitman J."/>
            <person name="Hesse C."/>
            <person name="Hori C."/>
            <person name="Igarashi K."/>
            <person name="Jurgens J.A."/>
            <person name="Kallen N."/>
            <person name="Kersten P."/>
            <person name="Kohler A."/>
            <person name="Kuees U."/>
            <person name="Kumar T.K.A."/>
            <person name="Kuo A."/>
            <person name="LaButti K."/>
            <person name="Larrondo L.F."/>
            <person name="Lindquist E."/>
            <person name="Ling A."/>
            <person name="Lombard V."/>
            <person name="Lucas S."/>
            <person name="Lundell T."/>
            <person name="Martin R."/>
            <person name="McLaughlin D.J."/>
            <person name="Morgenstern I."/>
            <person name="Morin E."/>
            <person name="Murat C."/>
            <person name="Nagy L.G."/>
            <person name="Nolan M."/>
            <person name="Ohm R.A."/>
            <person name="Patyshakuliyeva A."/>
            <person name="Rokas A."/>
            <person name="Ruiz-Duenas F.J."/>
            <person name="Sabat G."/>
            <person name="Salamov A."/>
            <person name="Samejima M."/>
            <person name="Schmutz J."/>
            <person name="Slot J.C."/>
            <person name="St John F."/>
            <person name="Stenlid J."/>
            <person name="Sun H."/>
            <person name="Sun S."/>
            <person name="Syed K."/>
            <person name="Tsang A."/>
            <person name="Wiebenga A."/>
            <person name="Young D."/>
            <person name="Pisabarro A."/>
            <person name="Eastwood D.C."/>
            <person name="Martin F."/>
            <person name="Cullen D."/>
            <person name="Grigoriev I.V."/>
            <person name="Hibbett D.S."/>
        </authorList>
    </citation>
    <scope>NUCLEOTIDE SEQUENCE [LARGE SCALE GENOMIC DNA]</scope>
    <source>
        <strain evidence="2 3">LYAD-421 SS1</strain>
    </source>
</reference>
<dbReference type="GeneID" id="18841405"/>
<feature type="region of interest" description="Disordered" evidence="1">
    <location>
        <begin position="280"/>
        <end position="412"/>
    </location>
</feature>
<feature type="compositionally biased region" description="Polar residues" evidence="1">
    <location>
        <begin position="356"/>
        <end position="369"/>
    </location>
</feature>
<gene>
    <name evidence="2" type="ORF">DICSQDRAFT_183807</name>
</gene>
<name>R7SN91_DICSQ</name>
<dbReference type="HOGENOM" id="CLU_016820_1_0_1"/>
<feature type="compositionally biased region" description="Basic residues" evidence="1">
    <location>
        <begin position="376"/>
        <end position="392"/>
    </location>
</feature>
<protein>
    <recommendedName>
        <fullName evidence="4">Fungal-type protein kinase domain-containing protein</fullName>
    </recommendedName>
</protein>
<sequence>MSLYNILMYPKWGGVSGRHVSEKTPVSIRDVLLGSKRPAEERFPTCLVIDYDNAAELDAKSGGELNDRTGTPLFIARSVSLGTVLLDHVSIRGRPMPRLTGDALQLYTAVYGEERYDGYNDQPAAGTWHGGRPPMTLDPDRHRSANLPAFVHRPEHDVESVYWTMVYALLRAQPITAPKEDYAPPAVAIVWQILLAHHIPPQQSSRKVENRDKIIYSPEEEWLELFCADMQDVGVLLWEISQHVRSEYALWEGALRPDHLHEAVQRLILQYLVEHRGKDIKLDPRHRRPTADKGDTRTATQLSRTQATGGTGNHTRGQVGSGRGSAASRNRGRGKGSRYAANRKGSAKTTAAAGEPSQQSVHSREQATANKPVGNSKRKSSSKPSRSSKRLKALSGEPVPPAGQGDDNVDGL</sequence>
<evidence type="ECO:0000313" key="2">
    <source>
        <dbReference type="EMBL" id="EJF56467.1"/>
    </source>
</evidence>